<evidence type="ECO:0000313" key="3">
    <source>
        <dbReference type="Proteomes" id="UP000283530"/>
    </source>
</evidence>
<evidence type="ECO:0000313" key="2">
    <source>
        <dbReference type="EMBL" id="RWR95246.1"/>
    </source>
</evidence>
<keyword evidence="1" id="KW-0812">Transmembrane</keyword>
<feature type="transmembrane region" description="Helical" evidence="1">
    <location>
        <begin position="95"/>
        <end position="119"/>
    </location>
</feature>
<dbReference type="EMBL" id="QPKB01000011">
    <property type="protein sequence ID" value="RWR95246.1"/>
    <property type="molecule type" value="Genomic_DNA"/>
</dbReference>
<accession>A0A3S3N3I3</accession>
<gene>
    <name evidence="2" type="ORF">CKAN_02457900</name>
</gene>
<name>A0A3S3N3I3_9MAGN</name>
<evidence type="ECO:0000256" key="1">
    <source>
        <dbReference type="SAM" id="Phobius"/>
    </source>
</evidence>
<sequence>MWECQPEATHFCRSELVLECSLGVLYFSPQIHLQPIGSKSLLIYLILEKEDIVIMGRSWSSSIFRWPDFDFSGLYPNWALLFRWSDMEVWIVDSVLWTVVMVLESLALVAMLCFFFIFCGCSI</sequence>
<dbReference type="OrthoDB" id="911529at2759"/>
<dbReference type="Proteomes" id="UP000283530">
    <property type="component" value="Unassembled WGS sequence"/>
</dbReference>
<dbReference type="PANTHER" id="PTHR33726">
    <property type="entry name" value="TRANSMEMBRANE PROTEIN"/>
    <property type="match status" value="1"/>
</dbReference>
<comment type="caution">
    <text evidence="2">The sequence shown here is derived from an EMBL/GenBank/DDBJ whole genome shotgun (WGS) entry which is preliminary data.</text>
</comment>
<dbReference type="AlphaFoldDB" id="A0A3S3N3I3"/>
<keyword evidence="3" id="KW-1185">Reference proteome</keyword>
<protein>
    <submittedName>
        <fullName evidence="2">Uncharacterized protein</fullName>
    </submittedName>
</protein>
<reference evidence="2 3" key="1">
    <citation type="journal article" date="2019" name="Nat. Plants">
        <title>Stout camphor tree genome fills gaps in understanding of flowering plant genome evolution.</title>
        <authorList>
            <person name="Chaw S.M."/>
            <person name="Liu Y.C."/>
            <person name="Wu Y.W."/>
            <person name="Wang H.Y."/>
            <person name="Lin C.I."/>
            <person name="Wu C.S."/>
            <person name="Ke H.M."/>
            <person name="Chang L.Y."/>
            <person name="Hsu C.Y."/>
            <person name="Yang H.T."/>
            <person name="Sudianto E."/>
            <person name="Hsu M.H."/>
            <person name="Wu K.P."/>
            <person name="Wang L.N."/>
            <person name="Leebens-Mack J.H."/>
            <person name="Tsai I.J."/>
        </authorList>
    </citation>
    <scope>NUCLEOTIDE SEQUENCE [LARGE SCALE GENOMIC DNA]</scope>
    <source>
        <strain evidence="3">cv. Chaw 1501</strain>
        <tissue evidence="2">Young leaves</tissue>
    </source>
</reference>
<keyword evidence="1" id="KW-0472">Membrane</keyword>
<proteinExistence type="predicted"/>
<organism evidence="2 3">
    <name type="scientific">Cinnamomum micranthum f. kanehirae</name>
    <dbReference type="NCBI Taxonomy" id="337451"/>
    <lineage>
        <taxon>Eukaryota</taxon>
        <taxon>Viridiplantae</taxon>
        <taxon>Streptophyta</taxon>
        <taxon>Embryophyta</taxon>
        <taxon>Tracheophyta</taxon>
        <taxon>Spermatophyta</taxon>
        <taxon>Magnoliopsida</taxon>
        <taxon>Magnoliidae</taxon>
        <taxon>Laurales</taxon>
        <taxon>Lauraceae</taxon>
        <taxon>Cinnamomum</taxon>
    </lineage>
</organism>
<dbReference type="PANTHER" id="PTHR33726:SF17">
    <property type="entry name" value="OS06G0620700 PROTEIN"/>
    <property type="match status" value="1"/>
</dbReference>
<keyword evidence="1" id="KW-1133">Transmembrane helix</keyword>